<sequence length="190" mass="20475">MEHMHLAGTPCSTSHTHTHTHHTRIGRGQPVCPMGCSAPTYGITSAMNAYAIEEPRRDCEDRAHCHRCSTLNVSKPTHTRIDFMSHQQAHTCMHASPSCACEGSIACTRNPLKAAPAVADTVPHEISSCIATLRSTAVQAYNAVLAGAAARPMQCKLTLQCSRTSYAVQAYTAVRLRDQCSASLYCHAVA</sequence>
<feature type="region of interest" description="Disordered" evidence="1">
    <location>
        <begin position="1"/>
        <end position="26"/>
    </location>
</feature>
<proteinExistence type="predicted"/>
<reference evidence="2" key="1">
    <citation type="submission" date="2021-01" db="EMBL/GenBank/DDBJ databases">
        <authorList>
            <person name="Corre E."/>
            <person name="Pelletier E."/>
            <person name="Niang G."/>
            <person name="Scheremetjew M."/>
            <person name="Finn R."/>
            <person name="Kale V."/>
            <person name="Holt S."/>
            <person name="Cochrane G."/>
            <person name="Meng A."/>
            <person name="Brown T."/>
            <person name="Cohen L."/>
        </authorList>
    </citation>
    <scope>NUCLEOTIDE SEQUENCE</scope>
    <source>
        <strain evidence="2">CCMP1320</strain>
    </source>
</reference>
<feature type="compositionally biased region" description="Basic residues" evidence="1">
    <location>
        <begin position="16"/>
        <end position="25"/>
    </location>
</feature>
<organism evidence="2">
    <name type="scientific">Dunaliella tertiolecta</name>
    <name type="common">Green alga</name>
    <dbReference type="NCBI Taxonomy" id="3047"/>
    <lineage>
        <taxon>Eukaryota</taxon>
        <taxon>Viridiplantae</taxon>
        <taxon>Chlorophyta</taxon>
        <taxon>core chlorophytes</taxon>
        <taxon>Chlorophyceae</taxon>
        <taxon>CS clade</taxon>
        <taxon>Chlamydomonadales</taxon>
        <taxon>Dunaliellaceae</taxon>
        <taxon>Dunaliella</taxon>
    </lineage>
</organism>
<accession>A0A7S3QPT3</accession>
<dbReference type="AlphaFoldDB" id="A0A7S3QPT3"/>
<name>A0A7S3QPT3_DUNTE</name>
<evidence type="ECO:0000313" key="2">
    <source>
        <dbReference type="EMBL" id="CAE0488947.1"/>
    </source>
</evidence>
<gene>
    <name evidence="2" type="ORF">DTER00134_LOCUS4017</name>
</gene>
<dbReference type="EMBL" id="HBIP01007533">
    <property type="protein sequence ID" value="CAE0488947.1"/>
    <property type="molecule type" value="Transcribed_RNA"/>
</dbReference>
<protein>
    <submittedName>
        <fullName evidence="2">Uncharacterized protein</fullName>
    </submittedName>
</protein>
<evidence type="ECO:0000256" key="1">
    <source>
        <dbReference type="SAM" id="MobiDB-lite"/>
    </source>
</evidence>